<dbReference type="Pfam" id="PF00512">
    <property type="entry name" value="HisKA"/>
    <property type="match status" value="1"/>
</dbReference>
<feature type="domain" description="Histidine kinase" evidence="9">
    <location>
        <begin position="261"/>
        <end position="474"/>
    </location>
</feature>
<evidence type="ECO:0000259" key="9">
    <source>
        <dbReference type="PROSITE" id="PS50109"/>
    </source>
</evidence>
<dbReference type="Gene3D" id="1.10.287.130">
    <property type="match status" value="1"/>
</dbReference>
<dbReference type="EMBL" id="ACCL02000023">
    <property type="protein sequence ID" value="EET58955.1"/>
    <property type="molecule type" value="Genomic_DNA"/>
</dbReference>
<evidence type="ECO:0000256" key="6">
    <source>
        <dbReference type="ARBA" id="ARBA00022777"/>
    </source>
</evidence>
<dbReference type="Gene3D" id="3.30.565.10">
    <property type="entry name" value="Histidine kinase-like ATPase, C-terminal domain"/>
    <property type="match status" value="1"/>
</dbReference>
<keyword evidence="7" id="KW-0902">Two-component regulatory system</keyword>
<dbReference type="EC" id="2.7.13.3" evidence="3"/>
<dbReference type="Gene3D" id="6.10.340.10">
    <property type="match status" value="1"/>
</dbReference>
<gene>
    <name evidence="11" type="ORF">BRYFOR_09061</name>
</gene>
<dbReference type="PANTHER" id="PTHR45453:SF1">
    <property type="entry name" value="PHOSPHATE REGULON SENSOR PROTEIN PHOR"/>
    <property type="match status" value="1"/>
</dbReference>
<evidence type="ECO:0000256" key="1">
    <source>
        <dbReference type="ARBA" id="ARBA00000085"/>
    </source>
</evidence>
<dbReference type="GO" id="GO:0000155">
    <property type="term" value="F:phosphorelay sensor kinase activity"/>
    <property type="evidence" value="ECO:0007669"/>
    <property type="project" value="InterPro"/>
</dbReference>
<protein>
    <recommendedName>
        <fullName evidence="3">histidine kinase</fullName>
        <ecNumber evidence="3">2.7.13.3</ecNumber>
    </recommendedName>
</protein>
<dbReference type="RefSeq" id="WP_006863824.1">
    <property type="nucleotide sequence ID" value="NZ_ACCL02000023.1"/>
</dbReference>
<keyword evidence="5" id="KW-0808">Transferase</keyword>
<keyword evidence="12" id="KW-1185">Reference proteome</keyword>
<keyword evidence="6" id="KW-0418">Kinase</keyword>
<evidence type="ECO:0000256" key="8">
    <source>
        <dbReference type="SAM" id="Phobius"/>
    </source>
</evidence>
<keyword evidence="8" id="KW-0472">Membrane</keyword>
<dbReference type="CDD" id="cd00075">
    <property type="entry name" value="HATPase"/>
    <property type="match status" value="1"/>
</dbReference>
<dbReference type="GO" id="GO:0016036">
    <property type="term" value="P:cellular response to phosphate starvation"/>
    <property type="evidence" value="ECO:0007669"/>
    <property type="project" value="TreeGrafter"/>
</dbReference>
<dbReference type="PROSITE" id="PS50885">
    <property type="entry name" value="HAMP"/>
    <property type="match status" value="1"/>
</dbReference>
<dbReference type="PRINTS" id="PR00344">
    <property type="entry name" value="BCTRLSENSOR"/>
</dbReference>
<accession>C6LK74</accession>
<dbReference type="eggNOG" id="COG5002">
    <property type="taxonomic scope" value="Bacteria"/>
</dbReference>
<dbReference type="CDD" id="cd06225">
    <property type="entry name" value="HAMP"/>
    <property type="match status" value="1"/>
</dbReference>
<proteinExistence type="predicted"/>
<dbReference type="GO" id="GO:0004721">
    <property type="term" value="F:phosphoprotein phosphatase activity"/>
    <property type="evidence" value="ECO:0007669"/>
    <property type="project" value="TreeGrafter"/>
</dbReference>
<evidence type="ECO:0000256" key="4">
    <source>
        <dbReference type="ARBA" id="ARBA00022553"/>
    </source>
</evidence>
<dbReference type="InterPro" id="IPR050351">
    <property type="entry name" value="BphY/WalK/GraS-like"/>
</dbReference>
<organism evidence="11 12">
    <name type="scientific">Marvinbryantia formatexigens DSM 14469</name>
    <dbReference type="NCBI Taxonomy" id="478749"/>
    <lineage>
        <taxon>Bacteria</taxon>
        <taxon>Bacillati</taxon>
        <taxon>Bacillota</taxon>
        <taxon>Clostridia</taxon>
        <taxon>Lachnospirales</taxon>
        <taxon>Lachnospiraceae</taxon>
        <taxon>Marvinbryantia</taxon>
    </lineage>
</organism>
<dbReference type="Pfam" id="PF02518">
    <property type="entry name" value="HATPase_c"/>
    <property type="match status" value="1"/>
</dbReference>
<evidence type="ECO:0000256" key="7">
    <source>
        <dbReference type="ARBA" id="ARBA00023012"/>
    </source>
</evidence>
<dbReference type="CDD" id="cd00082">
    <property type="entry name" value="HisKA"/>
    <property type="match status" value="1"/>
</dbReference>
<evidence type="ECO:0000256" key="5">
    <source>
        <dbReference type="ARBA" id="ARBA00022679"/>
    </source>
</evidence>
<evidence type="ECO:0000313" key="12">
    <source>
        <dbReference type="Proteomes" id="UP000005561"/>
    </source>
</evidence>
<feature type="domain" description="HAMP" evidence="10">
    <location>
        <begin position="191"/>
        <end position="253"/>
    </location>
</feature>
<dbReference type="InterPro" id="IPR003660">
    <property type="entry name" value="HAMP_dom"/>
</dbReference>
<dbReference type="STRING" id="168384.SAMN05660368_03980"/>
<dbReference type="Proteomes" id="UP000005561">
    <property type="component" value="Unassembled WGS sequence"/>
</dbReference>
<comment type="catalytic activity">
    <reaction evidence="1">
        <text>ATP + protein L-histidine = ADP + protein N-phospho-L-histidine.</text>
        <dbReference type="EC" id="2.7.13.3"/>
    </reaction>
</comment>
<dbReference type="InterPro" id="IPR003661">
    <property type="entry name" value="HisK_dim/P_dom"/>
</dbReference>
<dbReference type="OrthoDB" id="9786919at2"/>
<dbReference type="InterPro" id="IPR036890">
    <property type="entry name" value="HATPase_C_sf"/>
</dbReference>
<sequence length="476" mass="53640">MRRYSLRRVLAVRFALLVLIAISLISVVSNIMISREFEEYVEEQQRLEADSIAQNISSQYRLEDGGWNIDYVHGMGMYALEDGFIIKLYDKDENILWDAENHDMTLCHEVMQSITILMEKERAELDGNFVTQRYDLKPSEELVGYLDISYYSPYYMDEHDFHFIAALNRILIAVGSISLVSAIIMGVLLANHIARPVSEVVEVTQKISEGDYTAGFRDGGCDEGLTKDIRTKELYELTNAVSQMAKSLKEQEALRKRLTSDVTHELRTPVANISSYMEMMADGVMEPTTERMQSCYEELQRLSGLICNLERLRQVEDENLVLDKTEVDLLELSQNVLGNFESQLLEKHLKGQVSGDAAVIFADKGRIQQVLTNLVSNAIKYSNDGGMIHVVIEDTKNSGIIHVEDNGIGIPQEDLGRIFERFYRTDKSRNRKTGGAGIGLTIVRTIVQAHGGNISVESKEGKGSCFTIILPKTDSL</sequence>
<dbReference type="Pfam" id="PF00672">
    <property type="entry name" value="HAMP"/>
    <property type="match status" value="1"/>
</dbReference>
<dbReference type="SUPFAM" id="SSF55874">
    <property type="entry name" value="ATPase domain of HSP90 chaperone/DNA topoisomerase II/histidine kinase"/>
    <property type="match status" value="1"/>
</dbReference>
<dbReference type="PANTHER" id="PTHR45453">
    <property type="entry name" value="PHOSPHATE REGULON SENSOR PROTEIN PHOR"/>
    <property type="match status" value="1"/>
</dbReference>
<comment type="caution">
    <text evidence="11">The sequence shown here is derived from an EMBL/GenBank/DDBJ whole genome shotgun (WGS) entry which is preliminary data.</text>
</comment>
<evidence type="ECO:0000256" key="3">
    <source>
        <dbReference type="ARBA" id="ARBA00012438"/>
    </source>
</evidence>
<keyword evidence="4" id="KW-0597">Phosphoprotein</keyword>
<dbReference type="FunFam" id="3.30.565.10:FF:000006">
    <property type="entry name" value="Sensor histidine kinase WalK"/>
    <property type="match status" value="1"/>
</dbReference>
<evidence type="ECO:0000259" key="10">
    <source>
        <dbReference type="PROSITE" id="PS50885"/>
    </source>
</evidence>
<dbReference type="SMART" id="SM00388">
    <property type="entry name" value="HisKA"/>
    <property type="match status" value="1"/>
</dbReference>
<evidence type="ECO:0000256" key="2">
    <source>
        <dbReference type="ARBA" id="ARBA00004370"/>
    </source>
</evidence>
<dbReference type="SMART" id="SM00387">
    <property type="entry name" value="HATPase_c"/>
    <property type="match status" value="1"/>
</dbReference>
<dbReference type="InterPro" id="IPR003594">
    <property type="entry name" value="HATPase_dom"/>
</dbReference>
<dbReference type="PROSITE" id="PS50109">
    <property type="entry name" value="HIS_KIN"/>
    <property type="match status" value="1"/>
</dbReference>
<dbReference type="InterPro" id="IPR036097">
    <property type="entry name" value="HisK_dim/P_sf"/>
</dbReference>
<feature type="transmembrane region" description="Helical" evidence="8">
    <location>
        <begin position="12"/>
        <end position="33"/>
    </location>
</feature>
<keyword evidence="8" id="KW-1133">Transmembrane helix</keyword>
<dbReference type="SUPFAM" id="SSF47384">
    <property type="entry name" value="Homodimeric domain of signal transducing histidine kinase"/>
    <property type="match status" value="1"/>
</dbReference>
<comment type="subcellular location">
    <subcellularLocation>
        <location evidence="2">Membrane</location>
    </subcellularLocation>
</comment>
<dbReference type="AlphaFoldDB" id="C6LK74"/>
<evidence type="ECO:0000313" key="11">
    <source>
        <dbReference type="EMBL" id="EET58955.1"/>
    </source>
</evidence>
<dbReference type="InterPro" id="IPR004358">
    <property type="entry name" value="Sig_transdc_His_kin-like_C"/>
</dbReference>
<keyword evidence="8" id="KW-0812">Transmembrane</keyword>
<reference evidence="11" key="1">
    <citation type="submission" date="2009-07" db="EMBL/GenBank/DDBJ databases">
        <authorList>
            <person name="Weinstock G."/>
            <person name="Sodergren E."/>
            <person name="Clifton S."/>
            <person name="Fulton L."/>
            <person name="Fulton B."/>
            <person name="Courtney L."/>
            <person name="Fronick C."/>
            <person name="Harrison M."/>
            <person name="Strong C."/>
            <person name="Farmer C."/>
            <person name="Delahaunty K."/>
            <person name="Markovic C."/>
            <person name="Hall O."/>
            <person name="Minx P."/>
            <person name="Tomlinson C."/>
            <person name="Mitreva M."/>
            <person name="Nelson J."/>
            <person name="Hou S."/>
            <person name="Wollam A."/>
            <person name="Pepin K.H."/>
            <person name="Johnson M."/>
            <person name="Bhonagiri V."/>
            <person name="Nash W.E."/>
            <person name="Warren W."/>
            <person name="Chinwalla A."/>
            <person name="Mardis E.R."/>
            <person name="Wilson R.K."/>
        </authorList>
    </citation>
    <scope>NUCLEOTIDE SEQUENCE [LARGE SCALE GENOMIC DNA]</scope>
    <source>
        <strain evidence="11">DSM 14469</strain>
    </source>
</reference>
<dbReference type="InterPro" id="IPR005467">
    <property type="entry name" value="His_kinase_dom"/>
</dbReference>
<dbReference type="GO" id="GO:0005886">
    <property type="term" value="C:plasma membrane"/>
    <property type="evidence" value="ECO:0007669"/>
    <property type="project" value="TreeGrafter"/>
</dbReference>
<name>C6LK74_9FIRM</name>